<keyword evidence="6" id="KW-0347">Helicase</keyword>
<organism evidence="16 17">
    <name type="scientific">Cylindrotheca closterium</name>
    <dbReference type="NCBI Taxonomy" id="2856"/>
    <lineage>
        <taxon>Eukaryota</taxon>
        <taxon>Sar</taxon>
        <taxon>Stramenopiles</taxon>
        <taxon>Ochrophyta</taxon>
        <taxon>Bacillariophyta</taxon>
        <taxon>Bacillariophyceae</taxon>
        <taxon>Bacillariophycidae</taxon>
        <taxon>Bacillariales</taxon>
        <taxon>Bacillariaceae</taxon>
        <taxon>Cylindrotheca</taxon>
    </lineage>
</organism>
<dbReference type="Gene3D" id="3.30.40.10">
    <property type="entry name" value="Zinc/RING finger domain, C3HC4 (zinc finger)"/>
    <property type="match status" value="1"/>
</dbReference>
<dbReference type="GO" id="GO:0008094">
    <property type="term" value="F:ATP-dependent activity, acting on DNA"/>
    <property type="evidence" value="ECO:0007669"/>
    <property type="project" value="TreeGrafter"/>
</dbReference>
<dbReference type="PANTHER" id="PTHR45626">
    <property type="entry name" value="TRANSCRIPTION TERMINATION FACTOR 2-RELATED"/>
    <property type="match status" value="1"/>
</dbReference>
<dbReference type="Pfam" id="PF00176">
    <property type="entry name" value="SNF2-rel_dom"/>
    <property type="match status" value="2"/>
</dbReference>
<evidence type="ECO:0000256" key="1">
    <source>
        <dbReference type="ARBA" id="ARBA00004123"/>
    </source>
</evidence>
<protein>
    <submittedName>
        <fullName evidence="16">Uncharacterized protein</fullName>
    </submittedName>
</protein>
<feature type="compositionally biased region" description="Basic residues" evidence="11">
    <location>
        <begin position="266"/>
        <end position="286"/>
    </location>
</feature>
<feature type="compositionally biased region" description="Basic residues" evidence="11">
    <location>
        <begin position="835"/>
        <end position="856"/>
    </location>
</feature>
<feature type="compositionally biased region" description="Basic and acidic residues" evidence="11">
    <location>
        <begin position="212"/>
        <end position="227"/>
    </location>
</feature>
<keyword evidence="9" id="KW-0539">Nucleus</keyword>
<dbReference type="GO" id="GO:0006289">
    <property type="term" value="P:nucleotide-excision repair"/>
    <property type="evidence" value="ECO:0007669"/>
    <property type="project" value="TreeGrafter"/>
</dbReference>
<dbReference type="InterPro" id="IPR000330">
    <property type="entry name" value="SNF2_N"/>
</dbReference>
<keyword evidence="2" id="KW-0479">Metal-binding</keyword>
<evidence type="ECO:0000256" key="9">
    <source>
        <dbReference type="ARBA" id="ARBA00023242"/>
    </source>
</evidence>
<keyword evidence="17" id="KW-1185">Reference proteome</keyword>
<proteinExistence type="predicted"/>
<dbReference type="SMART" id="SM00490">
    <property type="entry name" value="HELICc"/>
    <property type="match status" value="1"/>
</dbReference>
<dbReference type="InterPro" id="IPR038718">
    <property type="entry name" value="SNF2-like_sf"/>
</dbReference>
<feature type="compositionally biased region" description="Acidic residues" evidence="11">
    <location>
        <begin position="708"/>
        <end position="719"/>
    </location>
</feature>
<dbReference type="InterPro" id="IPR027417">
    <property type="entry name" value="P-loop_NTPase"/>
</dbReference>
<dbReference type="PROSITE" id="PS50089">
    <property type="entry name" value="ZF_RING_2"/>
    <property type="match status" value="1"/>
</dbReference>
<evidence type="ECO:0000256" key="6">
    <source>
        <dbReference type="ARBA" id="ARBA00022806"/>
    </source>
</evidence>
<dbReference type="EMBL" id="CAKOGP040001803">
    <property type="protein sequence ID" value="CAJ1952412.1"/>
    <property type="molecule type" value="Genomic_DNA"/>
</dbReference>
<feature type="compositionally biased region" description="Low complexity" evidence="11">
    <location>
        <begin position="287"/>
        <end position="305"/>
    </location>
</feature>
<dbReference type="GO" id="GO:0016787">
    <property type="term" value="F:hydrolase activity"/>
    <property type="evidence" value="ECO:0007669"/>
    <property type="project" value="UniProtKB-KW"/>
</dbReference>
<dbReference type="GO" id="GO:0003677">
    <property type="term" value="F:DNA binding"/>
    <property type="evidence" value="ECO:0007669"/>
    <property type="project" value="InterPro"/>
</dbReference>
<dbReference type="InterPro" id="IPR013083">
    <property type="entry name" value="Znf_RING/FYVE/PHD"/>
</dbReference>
<dbReference type="InterPro" id="IPR014001">
    <property type="entry name" value="Helicase_ATP-bd"/>
</dbReference>
<feature type="region of interest" description="Disordered" evidence="11">
    <location>
        <begin position="643"/>
        <end position="880"/>
    </location>
</feature>
<evidence type="ECO:0000256" key="10">
    <source>
        <dbReference type="PROSITE-ProRule" id="PRU00175"/>
    </source>
</evidence>
<accession>A0AAD2JHT4</accession>
<dbReference type="InterPro" id="IPR050628">
    <property type="entry name" value="SNF2_RAD54_helicase_TF"/>
</dbReference>
<dbReference type="Gene3D" id="3.30.1740.10">
    <property type="entry name" value="Zinc finger, PARP-type"/>
    <property type="match status" value="2"/>
</dbReference>
<feature type="domain" description="PARP-type" evidence="12">
    <location>
        <begin position="317"/>
        <end position="398"/>
    </location>
</feature>
<keyword evidence="3" id="KW-0547">Nucleotide-binding</keyword>
<evidence type="ECO:0000256" key="2">
    <source>
        <dbReference type="ARBA" id="ARBA00022723"/>
    </source>
</evidence>
<feature type="compositionally biased region" description="Basic and acidic residues" evidence="11">
    <location>
        <begin position="647"/>
        <end position="661"/>
    </location>
</feature>
<evidence type="ECO:0000256" key="3">
    <source>
        <dbReference type="ARBA" id="ARBA00022741"/>
    </source>
</evidence>
<dbReference type="PANTHER" id="PTHR45626:SF12">
    <property type="entry name" value="DNA REPAIR PROTEIN RAD16"/>
    <property type="match status" value="1"/>
</dbReference>
<evidence type="ECO:0000313" key="17">
    <source>
        <dbReference type="Proteomes" id="UP001295423"/>
    </source>
</evidence>
<feature type="compositionally biased region" description="Basic and acidic residues" evidence="11">
    <location>
        <begin position="100"/>
        <end position="116"/>
    </location>
</feature>
<feature type="domain" description="Helicase C-terminal" evidence="15">
    <location>
        <begin position="1251"/>
        <end position="1413"/>
    </location>
</feature>
<gene>
    <name evidence="16" type="ORF">CYCCA115_LOCUS13540</name>
</gene>
<dbReference type="PROSITE" id="PS51194">
    <property type="entry name" value="HELICASE_CTER"/>
    <property type="match status" value="1"/>
</dbReference>
<dbReference type="CDD" id="cd18793">
    <property type="entry name" value="SF2_C_SNF"/>
    <property type="match status" value="1"/>
</dbReference>
<evidence type="ECO:0000256" key="8">
    <source>
        <dbReference type="ARBA" id="ARBA00022840"/>
    </source>
</evidence>
<dbReference type="SMART" id="SM01336">
    <property type="entry name" value="zf-PARP"/>
    <property type="match status" value="2"/>
</dbReference>
<feature type="compositionally biased region" description="Low complexity" evidence="11">
    <location>
        <begin position="804"/>
        <end position="815"/>
    </location>
</feature>
<dbReference type="Gene3D" id="3.40.50.10810">
    <property type="entry name" value="Tandem AAA-ATPase domain"/>
    <property type="match status" value="3"/>
</dbReference>
<feature type="domain" description="Helicase ATP-binding" evidence="14">
    <location>
        <begin position="897"/>
        <end position="962"/>
    </location>
</feature>
<keyword evidence="7" id="KW-0862">Zinc</keyword>
<name>A0AAD2JHT4_9STRA</name>
<dbReference type="SMART" id="SM00487">
    <property type="entry name" value="DEXDc"/>
    <property type="match status" value="1"/>
</dbReference>
<evidence type="ECO:0000259" key="13">
    <source>
        <dbReference type="PROSITE" id="PS50089"/>
    </source>
</evidence>
<evidence type="ECO:0000256" key="7">
    <source>
        <dbReference type="ARBA" id="ARBA00022833"/>
    </source>
</evidence>
<dbReference type="GO" id="GO:0004386">
    <property type="term" value="F:helicase activity"/>
    <property type="evidence" value="ECO:0007669"/>
    <property type="project" value="UniProtKB-KW"/>
</dbReference>
<dbReference type="Pfam" id="PF00645">
    <property type="entry name" value="zf-PARP"/>
    <property type="match status" value="1"/>
</dbReference>
<evidence type="ECO:0000259" key="12">
    <source>
        <dbReference type="PROSITE" id="PS50064"/>
    </source>
</evidence>
<dbReference type="PROSITE" id="PS51192">
    <property type="entry name" value="HELICASE_ATP_BIND_1"/>
    <property type="match status" value="1"/>
</dbReference>
<feature type="compositionally biased region" description="Basic and acidic residues" evidence="11">
    <location>
        <begin position="123"/>
        <end position="132"/>
    </location>
</feature>
<keyword evidence="5" id="KW-0378">Hydrolase</keyword>
<sequence>MSHSFKEGDVVYVNLEEHEFLSEKATKLIVEKESGVVLKTNCAYENDSGEEFDDGIMVKMKISNTKGIYPPSCVSNFVSSPISDSSKRRSTRGSLVSPSPDKEQCHDSSSKVEEKKQPKKRSRKEEEHEKPTKKSKYFPSGDDGHSSNENSLKFRVQKSPNSAAKCKHCKAAIKKGALRVQPFDSKRGWYLPNCLSSEFPGMSFSSAETADFEGHDDLSEEDQKILTDELNGVTAVVSSNSDNNNDGDDEEEEKEEEDDPPLSALKAKKKPAKKPAKKTTSKKGKKSNNNNNNAPAARSNIIAAPESDSDDDKDMPYRVEYAATGRATCKGCDERITKGVMRIANKPLFRGKPGFVVYRHLHCTVFSENIEQISDVGGWRRLNDEDREVLKARVEESKELVQKENEELRPDELVQATFQGETRGPPPGLTATLLPFQVEGHSWMYHQEVAIPELRGGIMADEMGMGKTLQTIATILDNRPKLQHATPGAKHPPSAPDIDARKTEEALWKDAQTSWEHEMEMCNVPKRILVNSKKKGAAPLGVRAGTLVICPVIALFQWKTEIEKFTDGKTLTVGIYHGPKRASENPRELLCKYDVVLTTYQVIESDFRKMVSPNKVKCPNCGGSYKIDKLRVHLKYFCGESAQRTEAQSRQRRTADRHEGNQQRPRGSGGGGGGKKKKMFSKKAHDLQTVKRKGSSNVRVKRSAAYDSDSELSVPDDLEISAARPSRSAAKNAKKRLSASAKQTIDSGESSDDDSDAFQTGTSSSSESEDEESVTPVKTTKRKVIATPKESYDSSFESEDDGAIARARSKQAAAMRRAKASGKGRKRKLDDKVKGKAKKGKVGKKPRGKMTKGKKKKFDDSSDSSSSDEDTSDEEVNDDPLAGIDIDKLMEEAIAGAKPSVLHTMSWWRVVLDEAHFIKSRSSQTAAASFSLTSIHRWCLSGTPLQNRVGELYSLIRFLRIDPMAHYFCRKEGCDCKSIHYRMMNGRCQDCGCSSIQHFSYFNKHVLNPIQRAGYQGDGRRAMMKLKNEVLDQCLIRRTKESRAEDMNLPPRVVNIKTIRLHPIEEDFYNGLYTETKNSFNDYIHEGTLLNNYAHIFDLLTKMRQAVDHPYLIVHSKKYAERNLQSRAPAIANGSVNCELCNEPPTSRVVSSCCGAGFCRECVVDFMSASLDDNNTNHDSSNCPSCREPFTIDLNQENADIEDDGTLTISPSKTTTGSPFDLMPSLKEMTHVSSGSILRRINLAEFATSTKIEALVQELVEMRQSRPGSKALVFSQFVNMLDLIRWRLHSDPCLADLGLGVRIIHGGMNVHARDQALKDFKGDNSVRVLLMSLKAGGVALNLTVANEAYLMDPWWNPAAEMQAIDRTHRLGQHRAIRAVRFIAEGTVEERVLQLQEKKRLVFDGTVGRDAASLKMLTVDDMKALFT</sequence>
<evidence type="ECO:0000259" key="15">
    <source>
        <dbReference type="PROSITE" id="PS51194"/>
    </source>
</evidence>
<dbReference type="PROSITE" id="PS50064">
    <property type="entry name" value="ZF_PARP_2"/>
    <property type="match status" value="2"/>
</dbReference>
<dbReference type="InterPro" id="IPR036957">
    <property type="entry name" value="Znf_PARP_sf"/>
</dbReference>
<evidence type="ECO:0000256" key="11">
    <source>
        <dbReference type="SAM" id="MobiDB-lite"/>
    </source>
</evidence>
<dbReference type="InterPro" id="IPR049730">
    <property type="entry name" value="SNF2/RAD54-like_C"/>
</dbReference>
<dbReference type="InterPro" id="IPR001841">
    <property type="entry name" value="Znf_RING"/>
</dbReference>
<reference evidence="16" key="1">
    <citation type="submission" date="2023-08" db="EMBL/GenBank/DDBJ databases">
        <authorList>
            <person name="Audoor S."/>
            <person name="Bilcke G."/>
        </authorList>
    </citation>
    <scope>NUCLEOTIDE SEQUENCE</scope>
</reference>
<feature type="domain" description="PARP-type" evidence="12">
    <location>
        <begin position="154"/>
        <end position="234"/>
    </location>
</feature>
<dbReference type="SUPFAM" id="SSF52540">
    <property type="entry name" value="P-loop containing nucleoside triphosphate hydrolases"/>
    <property type="match status" value="2"/>
</dbReference>
<evidence type="ECO:0000256" key="5">
    <source>
        <dbReference type="ARBA" id="ARBA00022801"/>
    </source>
</evidence>
<dbReference type="Proteomes" id="UP001295423">
    <property type="component" value="Unassembled WGS sequence"/>
</dbReference>
<dbReference type="InterPro" id="IPR001650">
    <property type="entry name" value="Helicase_C-like"/>
</dbReference>
<comment type="caution">
    <text evidence="16">The sequence shown here is derived from an EMBL/GenBank/DDBJ whole genome shotgun (WGS) entry which is preliminary data.</text>
</comment>
<keyword evidence="8" id="KW-0067">ATP-binding</keyword>
<feature type="region of interest" description="Disordered" evidence="11">
    <location>
        <begin position="80"/>
        <end position="165"/>
    </location>
</feature>
<evidence type="ECO:0000259" key="14">
    <source>
        <dbReference type="PROSITE" id="PS51192"/>
    </source>
</evidence>
<dbReference type="GO" id="GO:0005634">
    <property type="term" value="C:nucleus"/>
    <property type="evidence" value="ECO:0007669"/>
    <property type="project" value="UniProtKB-SubCell"/>
</dbReference>
<comment type="subcellular location">
    <subcellularLocation>
        <location evidence="1">Nucleus</location>
    </subcellularLocation>
</comment>
<dbReference type="SUPFAM" id="SSF57716">
    <property type="entry name" value="Glucocorticoid receptor-like (DNA-binding domain)"/>
    <property type="match status" value="2"/>
</dbReference>
<feature type="compositionally biased region" description="Basic residues" evidence="11">
    <location>
        <begin position="816"/>
        <end position="827"/>
    </location>
</feature>
<evidence type="ECO:0000256" key="4">
    <source>
        <dbReference type="ARBA" id="ARBA00022771"/>
    </source>
</evidence>
<evidence type="ECO:0000313" key="16">
    <source>
        <dbReference type="EMBL" id="CAJ1952412.1"/>
    </source>
</evidence>
<feature type="region of interest" description="Disordered" evidence="11">
    <location>
        <begin position="203"/>
        <end position="314"/>
    </location>
</feature>
<dbReference type="Pfam" id="PF00271">
    <property type="entry name" value="Helicase_C"/>
    <property type="match status" value="1"/>
</dbReference>
<feature type="compositionally biased region" description="Basic residues" evidence="11">
    <location>
        <begin position="690"/>
        <end position="702"/>
    </location>
</feature>
<dbReference type="GO" id="GO:0005524">
    <property type="term" value="F:ATP binding"/>
    <property type="evidence" value="ECO:0007669"/>
    <property type="project" value="UniProtKB-KW"/>
</dbReference>
<keyword evidence="4 10" id="KW-0863">Zinc-finger</keyword>
<feature type="compositionally biased region" description="Acidic residues" evidence="11">
    <location>
        <begin position="866"/>
        <end position="878"/>
    </location>
</feature>
<dbReference type="SUPFAM" id="SSF57850">
    <property type="entry name" value="RING/U-box"/>
    <property type="match status" value="1"/>
</dbReference>
<dbReference type="Gene3D" id="3.40.50.300">
    <property type="entry name" value="P-loop containing nucleotide triphosphate hydrolases"/>
    <property type="match status" value="1"/>
</dbReference>
<feature type="domain" description="RING-type" evidence="13">
    <location>
        <begin position="1138"/>
        <end position="1187"/>
    </location>
</feature>
<dbReference type="InterPro" id="IPR001510">
    <property type="entry name" value="Znf_PARP"/>
</dbReference>
<dbReference type="GO" id="GO:0008270">
    <property type="term" value="F:zinc ion binding"/>
    <property type="evidence" value="ECO:0007669"/>
    <property type="project" value="UniProtKB-KW"/>
</dbReference>
<feature type="compositionally biased region" description="Acidic residues" evidence="11">
    <location>
        <begin position="245"/>
        <end position="260"/>
    </location>
</feature>